<organism evidence="1 2">
    <name type="scientific">Anopheles maculatus</name>
    <dbReference type="NCBI Taxonomy" id="74869"/>
    <lineage>
        <taxon>Eukaryota</taxon>
        <taxon>Metazoa</taxon>
        <taxon>Ecdysozoa</taxon>
        <taxon>Arthropoda</taxon>
        <taxon>Hexapoda</taxon>
        <taxon>Insecta</taxon>
        <taxon>Pterygota</taxon>
        <taxon>Neoptera</taxon>
        <taxon>Endopterygota</taxon>
        <taxon>Diptera</taxon>
        <taxon>Nematocera</taxon>
        <taxon>Culicoidea</taxon>
        <taxon>Culicidae</taxon>
        <taxon>Anophelinae</taxon>
        <taxon>Anopheles</taxon>
        <taxon>Anopheles maculatus group</taxon>
    </lineage>
</organism>
<dbReference type="Proteomes" id="UP000075901">
    <property type="component" value="Unassembled WGS sequence"/>
</dbReference>
<evidence type="ECO:0000313" key="2">
    <source>
        <dbReference type="Proteomes" id="UP000075901"/>
    </source>
</evidence>
<keyword evidence="2" id="KW-1185">Reference proteome</keyword>
<dbReference type="EnsemblMetazoa" id="AMAM011674-RA">
    <property type="protein sequence ID" value="AMAM011674-PA"/>
    <property type="gene ID" value="AMAM011674"/>
</dbReference>
<reference evidence="1" key="2">
    <citation type="submission" date="2020-05" db="UniProtKB">
        <authorList>
            <consortium name="EnsemblMetazoa"/>
        </authorList>
    </citation>
    <scope>IDENTIFICATION</scope>
    <source>
        <strain evidence="1">maculatus3</strain>
    </source>
</reference>
<evidence type="ECO:0000313" key="1">
    <source>
        <dbReference type="EnsemblMetazoa" id="AMAM011674-PA"/>
    </source>
</evidence>
<name>A0A182SR04_9DIPT</name>
<sequence>MTIRDMPEVPVLMVGNFCGESKPHSTEEYLRPLVKELNELMQNGIMIANKVVEVRVRALIANSPARAFIKCVAYFNHKHGCQKCTVEESIIVVRELCIFWQSMLQLEQMRISGR</sequence>
<protein>
    <submittedName>
        <fullName evidence="1">Uncharacterized protein</fullName>
    </submittedName>
</protein>
<dbReference type="VEuPathDB" id="VectorBase:AMAM011674"/>
<proteinExistence type="predicted"/>
<dbReference type="AlphaFoldDB" id="A0A182SR04"/>
<dbReference type="PANTHER" id="PTHR33053">
    <property type="entry name" value="PROTEIN, PUTATIVE-RELATED"/>
    <property type="match status" value="1"/>
</dbReference>
<dbReference type="PANTHER" id="PTHR33053:SF9">
    <property type="entry name" value="AGAP000105-PA"/>
    <property type="match status" value="1"/>
</dbReference>
<reference evidence="2" key="1">
    <citation type="submission" date="2013-09" db="EMBL/GenBank/DDBJ databases">
        <title>The Genome Sequence of Anopheles maculatus species B.</title>
        <authorList>
            <consortium name="The Broad Institute Genomics Platform"/>
            <person name="Neafsey D.E."/>
            <person name="Besansky N."/>
            <person name="Howell P."/>
            <person name="Walton C."/>
            <person name="Young S.K."/>
            <person name="Zeng Q."/>
            <person name="Gargeya S."/>
            <person name="Fitzgerald M."/>
            <person name="Haas B."/>
            <person name="Abouelleil A."/>
            <person name="Allen A.W."/>
            <person name="Alvarado L."/>
            <person name="Arachchi H.M."/>
            <person name="Berlin A.M."/>
            <person name="Chapman S.B."/>
            <person name="Gainer-Dewar J."/>
            <person name="Goldberg J."/>
            <person name="Griggs A."/>
            <person name="Gujja S."/>
            <person name="Hansen M."/>
            <person name="Howarth C."/>
            <person name="Imamovic A."/>
            <person name="Ireland A."/>
            <person name="Larimer J."/>
            <person name="McCowan C."/>
            <person name="Murphy C."/>
            <person name="Pearson M."/>
            <person name="Poon T.W."/>
            <person name="Priest M."/>
            <person name="Roberts A."/>
            <person name="Saif S."/>
            <person name="Shea T."/>
            <person name="Sisk P."/>
            <person name="Sykes S."/>
            <person name="Wortman J."/>
            <person name="Nusbaum C."/>
            <person name="Birren B."/>
        </authorList>
    </citation>
    <scope>NUCLEOTIDE SEQUENCE [LARGE SCALE GENOMIC DNA]</scope>
    <source>
        <strain evidence="2">maculatus3</strain>
    </source>
</reference>
<accession>A0A182SR04</accession>